<dbReference type="Gene3D" id="3.30.420.10">
    <property type="entry name" value="Ribonuclease H-like superfamily/Ribonuclease H"/>
    <property type="match status" value="1"/>
</dbReference>
<dbReference type="InterPro" id="IPR001584">
    <property type="entry name" value="Integrase_cat-core"/>
</dbReference>
<protein>
    <submittedName>
        <fullName evidence="2">Integrase</fullName>
    </submittedName>
</protein>
<dbReference type="EMBL" id="RZYA01000001">
    <property type="protein sequence ID" value="RVU29043.1"/>
    <property type="molecule type" value="Genomic_DNA"/>
</dbReference>
<reference evidence="2 3" key="1">
    <citation type="submission" date="2019-01" db="EMBL/GenBank/DDBJ databases">
        <title>Genome sequences of Streptomyces and Rhizobium isolates collected from root and soil.</title>
        <authorList>
            <person name="Chhettri S."/>
            <person name="Sevigny J.L."/>
            <person name="Sen A."/>
            <person name="Ennis N."/>
            <person name="Tisa L."/>
        </authorList>
    </citation>
    <scope>NUCLEOTIDE SEQUENCE [LARGE SCALE GENOMIC DNA]</scope>
    <source>
        <strain evidence="2 3">San01</strain>
    </source>
</reference>
<gene>
    <name evidence="2" type="ORF">EOT10_04225</name>
</gene>
<organism evidence="2 3">
    <name type="scientific">Streptomyces antnestii</name>
    <dbReference type="NCBI Taxonomy" id="2494256"/>
    <lineage>
        <taxon>Bacteria</taxon>
        <taxon>Bacillati</taxon>
        <taxon>Actinomycetota</taxon>
        <taxon>Actinomycetes</taxon>
        <taxon>Kitasatosporales</taxon>
        <taxon>Streptomycetaceae</taxon>
        <taxon>Streptomyces</taxon>
    </lineage>
</organism>
<evidence type="ECO:0000259" key="1">
    <source>
        <dbReference type="PROSITE" id="PS50994"/>
    </source>
</evidence>
<name>A0A3S2XZC5_9ACTN</name>
<dbReference type="GO" id="GO:0003676">
    <property type="term" value="F:nucleic acid binding"/>
    <property type="evidence" value="ECO:0007669"/>
    <property type="project" value="InterPro"/>
</dbReference>
<dbReference type="PROSITE" id="PS50994">
    <property type="entry name" value="INTEGRASE"/>
    <property type="match status" value="1"/>
</dbReference>
<evidence type="ECO:0000313" key="2">
    <source>
        <dbReference type="EMBL" id="RVU29043.1"/>
    </source>
</evidence>
<dbReference type="OrthoDB" id="1551204at2"/>
<dbReference type="AlphaFoldDB" id="A0A3S2XZC5"/>
<dbReference type="SUPFAM" id="SSF53098">
    <property type="entry name" value="Ribonuclease H-like"/>
    <property type="match status" value="1"/>
</dbReference>
<feature type="domain" description="Integrase catalytic" evidence="1">
    <location>
        <begin position="31"/>
        <end position="205"/>
    </location>
</feature>
<comment type="caution">
    <text evidence="2">The sequence shown here is derived from an EMBL/GenBank/DDBJ whole genome shotgun (WGS) entry which is preliminary data.</text>
</comment>
<dbReference type="Proteomes" id="UP000283128">
    <property type="component" value="Unassembled WGS sequence"/>
</dbReference>
<evidence type="ECO:0000313" key="3">
    <source>
        <dbReference type="Proteomes" id="UP000283128"/>
    </source>
</evidence>
<dbReference type="Pfam" id="PF13683">
    <property type="entry name" value="rve_3"/>
    <property type="match status" value="1"/>
</dbReference>
<keyword evidence="3" id="KW-1185">Reference proteome</keyword>
<proteinExistence type="predicted"/>
<dbReference type="InterPro" id="IPR012337">
    <property type="entry name" value="RNaseH-like_sf"/>
</dbReference>
<sequence length="216" mass="24144">MQGELASHSYPIAPSTVWEILQAAGIAPAPQRSGPTWRQFLTAQAHGIIAADFLHIDTISLKRLYALVFIEHGTRRLHLAGVTAHPASQWTVRQARNLAMTLGCRMDSLRFFIRDRDGQYTRSFDAVFEADDVEILLSPSRAPRANAICERVVGTLRRELLDGILVCNEAHADAALTEYIRHYNGHRPHQSRQQLAPDSDQAPTLATVTDLHTHRI</sequence>
<dbReference type="InterPro" id="IPR036397">
    <property type="entry name" value="RNaseH_sf"/>
</dbReference>
<dbReference type="GO" id="GO:0015074">
    <property type="term" value="P:DNA integration"/>
    <property type="evidence" value="ECO:0007669"/>
    <property type="project" value="InterPro"/>
</dbReference>
<accession>A0A3S2XZC5</accession>